<sequence>MDTKIWRWFFLGMILIEISCFAAVKKDSLKADAKFYTISLLKASESGHWLVASKMYKNNNDTVVVLGTQKFYSKSVVANFTKMNQFSFLQGDRLLASGNGMAVLYDLKTGRREKCDVTFQGTKKDIKESGMINDGKEYYLLTNDGILNIYNSANALTYQIDSVNGLKINNVKSQLFIIKNLDVGEKIIQYSNGRLTDIYRTSNLIRQSEFSYSGNFLLLKEEIIEQNTPRAGLQKIVFMNVENGTVEFPDIPALDRKDFVRFTEIQDGKAMMVTAIEHIPVSEKTVDIWYGNDGNLEEKQYGKFKYRHWIWKASDQSTYLIPKDRFSVHFSLDNPDYFIAFNGDELQNYNTLFPMINAYLYDRKNNHYRNLGVMYPEIITSSNGEYFLYRNKEDFWTLVHLENSFTKQLPKKGLRRPRFSSDSQSVIFENDTSLWQYNILEDEMTEVDYSTDYQLKMVTKRDKNLYPQSGYEFFSRNIDLTNPIFVMASKKGSPEQIFLNWKDGKLEKILHVADSNIKWAELNNSQDYYFYIEESLHIPPRIMYRDRKRREAKIIFESNKHDHSSSLIRRDIKEYKSSTGQILKGILYYPIGYHKNKKYPMVVHIYEIQSKNANQYLSPLNSFPIGFSIRKLLEEGYFVYLPDIVNDSKEVGYSALHCVNKAMDAVKQTPGINMEQVGLIGHSFGGYQTNFIATHSDRFKAYVSGAGAADIIRMYFSYNYTSLGPFYWQFEEGQYKMHASFANDKKLFTDNNPIQNVENVNAPILLWTGKNDQRIVWDQTMEFYIGLKKNNKEVIALFYPGQAHSFTAGSKAEMDLALKILNWWDYFLKGNENFPWIQKQIKKDAK</sequence>
<name>A0A316WDJ5_9FLAO</name>
<dbReference type="InterPro" id="IPR001375">
    <property type="entry name" value="Peptidase_S9_cat"/>
</dbReference>
<dbReference type="InterPro" id="IPR029058">
    <property type="entry name" value="AB_hydrolase_fold"/>
</dbReference>
<dbReference type="SUPFAM" id="SSF53474">
    <property type="entry name" value="alpha/beta-Hydrolases"/>
    <property type="match status" value="1"/>
</dbReference>
<dbReference type="RefSeq" id="WP_103231205.1">
    <property type="nucleotide sequence ID" value="NZ_PPEG02000013.1"/>
</dbReference>
<dbReference type="GO" id="GO:0006508">
    <property type="term" value="P:proteolysis"/>
    <property type="evidence" value="ECO:0007669"/>
    <property type="project" value="InterPro"/>
</dbReference>
<dbReference type="SUPFAM" id="SSF82171">
    <property type="entry name" value="DPP6 N-terminal domain-like"/>
    <property type="match status" value="1"/>
</dbReference>
<dbReference type="GO" id="GO:0004252">
    <property type="term" value="F:serine-type endopeptidase activity"/>
    <property type="evidence" value="ECO:0007669"/>
    <property type="project" value="TreeGrafter"/>
</dbReference>
<proteinExistence type="predicted"/>
<protein>
    <submittedName>
        <fullName evidence="3">S9 family peptidase</fullName>
    </submittedName>
</protein>
<keyword evidence="1" id="KW-0378">Hydrolase</keyword>
<dbReference type="EMBL" id="PPEG02000013">
    <property type="protein sequence ID" value="PWN58116.1"/>
    <property type="molecule type" value="Genomic_DNA"/>
</dbReference>
<evidence type="ECO:0000256" key="1">
    <source>
        <dbReference type="ARBA" id="ARBA00022801"/>
    </source>
</evidence>
<accession>A0A316WDJ5</accession>
<evidence type="ECO:0000313" key="3">
    <source>
        <dbReference type="EMBL" id="PWN58116.1"/>
    </source>
</evidence>
<gene>
    <name evidence="3" type="ORF">C1634_024390</name>
</gene>
<evidence type="ECO:0000259" key="2">
    <source>
        <dbReference type="Pfam" id="PF00326"/>
    </source>
</evidence>
<feature type="domain" description="Peptidase S9 prolyl oligopeptidase catalytic" evidence="2">
    <location>
        <begin position="661"/>
        <end position="829"/>
    </location>
</feature>
<dbReference type="PANTHER" id="PTHR42776">
    <property type="entry name" value="SERINE PEPTIDASE S9 FAMILY MEMBER"/>
    <property type="match status" value="1"/>
</dbReference>
<organism evidence="3 4">
    <name type="scientific">Chryseobacterium viscerum</name>
    <dbReference type="NCBI Taxonomy" id="1037377"/>
    <lineage>
        <taxon>Bacteria</taxon>
        <taxon>Pseudomonadati</taxon>
        <taxon>Bacteroidota</taxon>
        <taxon>Flavobacteriia</taxon>
        <taxon>Flavobacteriales</taxon>
        <taxon>Weeksellaceae</taxon>
        <taxon>Chryseobacterium group</taxon>
        <taxon>Chryseobacterium</taxon>
    </lineage>
</organism>
<reference evidence="3 4" key="1">
    <citation type="submission" date="2018-04" db="EMBL/GenBank/DDBJ databases">
        <title>Chryseobacterium oncorhynchi 701B-08T from rainbow trout, and Chryseobacterium viscerum 687B-08T from diseased fish.</title>
        <authorList>
            <person name="Jeong J.-J."/>
            <person name="Lee Y.J."/>
            <person name="Pathiraja D."/>
            <person name="Park B."/>
            <person name="Choi I.-G."/>
            <person name="Kim K.D."/>
        </authorList>
    </citation>
    <scope>NUCLEOTIDE SEQUENCE [LARGE SCALE GENOMIC DNA]</scope>
    <source>
        <strain evidence="3 4">687B-08</strain>
    </source>
</reference>
<dbReference type="Proteomes" id="UP000236413">
    <property type="component" value="Unassembled WGS sequence"/>
</dbReference>
<evidence type="ECO:0000313" key="4">
    <source>
        <dbReference type="Proteomes" id="UP000236413"/>
    </source>
</evidence>
<dbReference type="AlphaFoldDB" id="A0A316WDJ5"/>
<comment type="caution">
    <text evidence="3">The sequence shown here is derived from an EMBL/GenBank/DDBJ whole genome shotgun (WGS) entry which is preliminary data.</text>
</comment>
<dbReference type="Pfam" id="PF00326">
    <property type="entry name" value="Peptidase_S9"/>
    <property type="match status" value="1"/>
</dbReference>
<dbReference type="Gene3D" id="3.40.50.1820">
    <property type="entry name" value="alpha/beta hydrolase"/>
    <property type="match status" value="1"/>
</dbReference>
<dbReference type="PANTHER" id="PTHR42776:SF27">
    <property type="entry name" value="DIPEPTIDYL PEPTIDASE FAMILY MEMBER 6"/>
    <property type="match status" value="1"/>
</dbReference>